<dbReference type="EMBL" id="VSSQ01002634">
    <property type="protein sequence ID" value="MPM16556.1"/>
    <property type="molecule type" value="Genomic_DNA"/>
</dbReference>
<dbReference type="GO" id="GO:0046872">
    <property type="term" value="F:metal ion binding"/>
    <property type="evidence" value="ECO:0007669"/>
    <property type="project" value="UniProtKB-KW"/>
</dbReference>
<evidence type="ECO:0000313" key="6">
    <source>
        <dbReference type="EMBL" id="MPM16556.1"/>
    </source>
</evidence>
<name>A0A644XK30_9ZZZZ</name>
<dbReference type="InterPro" id="IPR003813">
    <property type="entry name" value="MvhD/FlpD"/>
</dbReference>
<evidence type="ECO:0000259" key="5">
    <source>
        <dbReference type="Pfam" id="PF02662"/>
    </source>
</evidence>
<feature type="domain" description="F420-non-reducing hydrogenase iron-sulfur subunit D" evidence="5">
    <location>
        <begin position="10"/>
        <end position="132"/>
    </location>
</feature>
<evidence type="ECO:0000256" key="1">
    <source>
        <dbReference type="ARBA" id="ARBA00022723"/>
    </source>
</evidence>
<keyword evidence="4" id="KW-0411">Iron-sulfur</keyword>
<dbReference type="AlphaFoldDB" id="A0A644XK30"/>
<keyword evidence="3" id="KW-0408">Iron</keyword>
<accession>A0A644XK30</accession>
<organism evidence="6">
    <name type="scientific">bioreactor metagenome</name>
    <dbReference type="NCBI Taxonomy" id="1076179"/>
    <lineage>
        <taxon>unclassified sequences</taxon>
        <taxon>metagenomes</taxon>
        <taxon>ecological metagenomes</taxon>
    </lineage>
</organism>
<protein>
    <recommendedName>
        <fullName evidence="5">F420-non-reducing hydrogenase iron-sulfur subunit D domain-containing protein</fullName>
    </recommendedName>
</protein>
<evidence type="ECO:0000256" key="3">
    <source>
        <dbReference type="ARBA" id="ARBA00023004"/>
    </source>
</evidence>
<dbReference type="GO" id="GO:0051536">
    <property type="term" value="F:iron-sulfur cluster binding"/>
    <property type="evidence" value="ECO:0007669"/>
    <property type="project" value="UniProtKB-KW"/>
</dbReference>
<comment type="caution">
    <text evidence="6">The sequence shown here is derived from an EMBL/GenBank/DDBJ whole genome shotgun (WGS) entry which is preliminary data.</text>
</comment>
<keyword evidence="1" id="KW-0479">Metal-binding</keyword>
<evidence type="ECO:0000256" key="2">
    <source>
        <dbReference type="ARBA" id="ARBA00023002"/>
    </source>
</evidence>
<gene>
    <name evidence="6" type="ORF">SDC9_62937</name>
</gene>
<sequence length="147" mass="16350">MENKPFRPKILVFSTDKISDPGIDQAGLRKIHYSPSVYVISMPCSSGIKPRWIMHAYEKGFDGVFIAADGHECSYSPQCPEHTNKIITETQELMKARKISPKRIRMAAICSVCAEPFAGHMENFSKILGELGSIENELGSTSTNENN</sequence>
<keyword evidence="2" id="KW-0560">Oxidoreductase</keyword>
<proteinExistence type="predicted"/>
<dbReference type="GO" id="GO:0016491">
    <property type="term" value="F:oxidoreductase activity"/>
    <property type="evidence" value="ECO:0007669"/>
    <property type="project" value="UniProtKB-KW"/>
</dbReference>
<dbReference type="Pfam" id="PF02662">
    <property type="entry name" value="FlpD"/>
    <property type="match status" value="1"/>
</dbReference>
<reference evidence="6" key="1">
    <citation type="submission" date="2019-08" db="EMBL/GenBank/DDBJ databases">
        <authorList>
            <person name="Kucharzyk K."/>
            <person name="Murdoch R.W."/>
            <person name="Higgins S."/>
            <person name="Loffler F."/>
        </authorList>
    </citation>
    <scope>NUCLEOTIDE SEQUENCE</scope>
</reference>
<evidence type="ECO:0000256" key="4">
    <source>
        <dbReference type="ARBA" id="ARBA00023014"/>
    </source>
</evidence>